<dbReference type="EMBL" id="JACCKS010000014">
    <property type="protein sequence ID" value="NZA38965.1"/>
    <property type="molecule type" value="Genomic_DNA"/>
</dbReference>
<dbReference type="InterPro" id="IPR015943">
    <property type="entry name" value="WD40/YVTN_repeat-like_dom_sf"/>
</dbReference>
<evidence type="ECO:0000256" key="2">
    <source>
        <dbReference type="SAM" id="MobiDB-lite"/>
    </source>
</evidence>
<keyword evidence="3" id="KW-1133">Transmembrane helix</keyword>
<sequence>MENVRNVRRLSVFLSFLIVLCGLFLITPTAHAKEAVIQPASLNIVATTPDENIIYPTTVTVEYSKFSDLGLTITEDDPGIITPLHALAAYYKTQGADKATMSQYITVEPDGTLKALKGSGGLTAIKDTTRWMLSTNGSAVTDSQTKEPVISITTVNIGNLSGRGTLGFYAYDTAETDAFINYQNSNEMVAVGGNYYNYFNRTFQLKSDGAAAADLAKAATPIVYKVVDGKTEIATTGDENADYQMTSKTDSPNESFVFNKPGIYYASAETSVVSDGQKLGSITRPLEKVTVYSEEEYNFHTDVNSTNFYSGKLTFYEQENLWKGSTYSPIYMGRNGSSVEWKSSDPSRLKLEKSEDGLDMNIIPNFDHLKEDAKVTVTATISLGDFKEEKKFECTVVANTDLYCVQKDYESAGRMLNNYTFKTTTTMGTSNLCKGAYGSDYEFTSSKPDNIQFKAISEKSLQATVKNDDIIEDTPVTTYIKITKGKESMMKELPGTLLATCKLKSMTVEGIDNFQFDETKSTYDFEFEKDQEINLTISGVPKANSDKLVMTINGQEVQPGQAVNVKVDTTQEKVTVPINVSRSDQSRYSGGANLVFRQIIEATPEPDYTAFWGTAHRNDYNTRVVENAFTPRTASEMNTEGSWNYAISTTGGSGMSGWGKWSYPIVVNDNIYVAADSKIRKFDMDGNLLIEAPMSGGVLGGGYTGWLAYGEGKIFVPSGSNIMAFNAEDLTQVWSSSSGVSGSQGSCPILYHDGYVYSGTTNANGAGGYYCFKAEDENKNRRDEVKSPIWTLTDLEGSSSFYWAGAAIVKDSLYVPCDNGNVYAVDLKASVEKKEAVIKDMINVDNQVVNIRTSIAYDETTKSIYYPTYSNNTYKVKLNDNGTFNKNEIKSIAISSQCPTVYNGRLYLANSVVDAETMELIYTAPVENGAYGGGVNGSTMITTYATEANSQTVYIYGHSNSNPDKICVFKDSQANNADNPGSVKLLWTNEAKPQYATSNLVVAQDGSLVFVNDSANLFCVKSNMTKEKLEYERSPEGVMAKIEALPEAERVNLQDKAAIEDARSAYEELSKEDKEKITNYSKLQACEARLAELKETADRAAAQAVTDQIASLPEVKYLTYDDHKEAVESAKVAYDALTKDQKVYVMESDVKKLNECVDKMRTLKPVAGYVNFDVERFTIGQGFYLEPVKVPFYEGDNGATIIKRAIGEENFIGTTSGGFGTYMEGIKGADLGSQYVNIPAYIPQILGGPSTTEARGTGNKAVDNALSQYAYCGDSGWMYFVNNEEKSVGIDGYTPKDGDTMRLMFTLYGTGADLRGYSYTDSENRVEIANKDELITLIAAVNAGENPYIAEETRTAVNGKEELLQDEGIKKAYERAMDAIENMTLTQAATDQAAADLTKALSGDTSWQAAVKAAEKVQASIGDCKDYESIRLNDADKKAVTDARTAYNALNDREQRSVLNYSSLEAAEKQLARIEEAHKALSDQIAAADTELSGSYTESALQNLRDAIAVAKAVDPAKASADEMSTAAAVLKNVVASLSKNTAADKTALLSAVNDAQALLNAPAVPESFTEVLEKAETLLNDKELSSRDQQQVDATVLALQAEIDSLKQTIAADREAANAVTVKIISLPAASQLRLEDKADLEAAKEAYKQLTDDQKTYISKENTQKLKDLSVRMAELDQAATDQEQADAMIALIDKLPSVEALTLADRGQIQATRNAYDTLLTDSQKVLVTNLDKLTEAEAQIKALEAQEEADKKAAEAVMEKIKILGEITLDKAPAVQEAREAYSSLSEAQKKRIDNETYGLLVKAEAEITRLTTEAQDQAAAMAVQEQIAALPANDRLTLNDKEAVDKVREAYNALTPGQKGYVTNLDVLKAAESQILKLEEDPVPEPTPDPTPKQTPQPVTPGGEDSGGSMDPGSPSQNNHITDSAGSNTNTSIVNESSVALWGGIALIAAAAGLTGATVIRKRRKS</sequence>
<evidence type="ECO:0000256" key="3">
    <source>
        <dbReference type="SAM" id="Phobius"/>
    </source>
</evidence>
<keyword evidence="1" id="KW-0175">Coiled coil</keyword>
<evidence type="ECO:0000313" key="7">
    <source>
        <dbReference type="Proteomes" id="UP000586254"/>
    </source>
</evidence>
<reference evidence="6 7" key="1">
    <citation type="submission" date="2020-07" db="EMBL/GenBank/DDBJ databases">
        <title>Organ Donor 1.</title>
        <authorList>
            <person name="Marsh A.J."/>
            <person name="Azcarate-Peril M.A."/>
        </authorList>
    </citation>
    <scope>NUCLEOTIDE SEQUENCE [LARGE SCALE GENOMIC DNA]</scope>
    <source>
        <strain evidence="6 7">AMC0717</strain>
    </source>
</reference>
<evidence type="ECO:0000256" key="1">
    <source>
        <dbReference type="SAM" id="Coils"/>
    </source>
</evidence>
<dbReference type="InterPro" id="IPR046780">
    <property type="entry name" value="aBig_2"/>
</dbReference>
<feature type="transmembrane region" description="Helical" evidence="3">
    <location>
        <begin position="1944"/>
        <end position="1965"/>
    </location>
</feature>
<feature type="coiled-coil region" evidence="1">
    <location>
        <begin position="1052"/>
        <end position="1140"/>
    </location>
</feature>
<feature type="chain" id="PRO_5033055803" description="Atrophied bacterial Ig domain-containing protein" evidence="4">
    <location>
        <begin position="33"/>
        <end position="1971"/>
    </location>
</feature>
<comment type="caution">
    <text evidence="6">The sequence shown here is derived from an EMBL/GenBank/DDBJ whole genome shotgun (WGS) entry which is preliminary data.</text>
</comment>
<gene>
    <name evidence="6" type="ORF">H0N91_12715</name>
</gene>
<feature type="coiled-coil region" evidence="1">
    <location>
        <begin position="1464"/>
        <end position="1491"/>
    </location>
</feature>
<keyword evidence="3" id="KW-0472">Membrane</keyword>
<feature type="compositionally biased region" description="Pro residues" evidence="2">
    <location>
        <begin position="1889"/>
        <end position="1904"/>
    </location>
</feature>
<dbReference type="SMART" id="SM00564">
    <property type="entry name" value="PQQ"/>
    <property type="match status" value="2"/>
</dbReference>
<evidence type="ECO:0000313" key="6">
    <source>
        <dbReference type="EMBL" id="NZA38965.1"/>
    </source>
</evidence>
<feature type="compositionally biased region" description="Polar residues" evidence="2">
    <location>
        <begin position="1922"/>
        <end position="1934"/>
    </location>
</feature>
<accession>A0A853JQG0</accession>
<organism evidence="6 7">
    <name type="scientific">Eubacterium callanderi</name>
    <dbReference type="NCBI Taxonomy" id="53442"/>
    <lineage>
        <taxon>Bacteria</taxon>
        <taxon>Bacillati</taxon>
        <taxon>Bacillota</taxon>
        <taxon>Clostridia</taxon>
        <taxon>Eubacteriales</taxon>
        <taxon>Eubacteriaceae</taxon>
        <taxon>Eubacterium</taxon>
    </lineage>
</organism>
<feature type="signal peptide" evidence="4">
    <location>
        <begin position="1"/>
        <end position="32"/>
    </location>
</feature>
<dbReference type="RefSeq" id="WP_180493651.1">
    <property type="nucleotide sequence ID" value="NZ_JACCKS010000014.1"/>
</dbReference>
<feature type="coiled-coil region" evidence="1">
    <location>
        <begin position="1597"/>
        <end position="1688"/>
    </location>
</feature>
<dbReference type="InterPro" id="IPR018391">
    <property type="entry name" value="PQQ_b-propeller_rpt"/>
</dbReference>
<dbReference type="InterPro" id="IPR011047">
    <property type="entry name" value="Quinoprotein_ADH-like_sf"/>
</dbReference>
<feature type="coiled-coil region" evidence="1">
    <location>
        <begin position="1730"/>
        <end position="1764"/>
    </location>
</feature>
<feature type="compositionally biased region" description="Low complexity" evidence="2">
    <location>
        <begin position="1905"/>
        <end position="1921"/>
    </location>
</feature>
<keyword evidence="4" id="KW-0732">Signal</keyword>
<dbReference type="Proteomes" id="UP000586254">
    <property type="component" value="Unassembled WGS sequence"/>
</dbReference>
<dbReference type="SUPFAM" id="SSF50998">
    <property type="entry name" value="Quinoprotein alcohol dehydrogenase-like"/>
    <property type="match status" value="1"/>
</dbReference>
<protein>
    <recommendedName>
        <fullName evidence="5">Atrophied bacterial Ig domain-containing protein</fullName>
    </recommendedName>
</protein>
<dbReference type="Pfam" id="PF20578">
    <property type="entry name" value="aBig_2"/>
    <property type="match status" value="1"/>
</dbReference>
<feature type="region of interest" description="Disordered" evidence="2">
    <location>
        <begin position="1884"/>
        <end position="1934"/>
    </location>
</feature>
<feature type="domain" description="Atrophied bacterial Ig" evidence="5">
    <location>
        <begin position="332"/>
        <end position="398"/>
    </location>
</feature>
<evidence type="ECO:0000259" key="5">
    <source>
        <dbReference type="Pfam" id="PF20578"/>
    </source>
</evidence>
<dbReference type="Gene3D" id="2.130.10.10">
    <property type="entry name" value="YVTN repeat-like/Quinoprotein amine dehydrogenase"/>
    <property type="match status" value="1"/>
</dbReference>
<name>A0A853JQG0_9FIRM</name>
<evidence type="ECO:0000256" key="4">
    <source>
        <dbReference type="SAM" id="SignalP"/>
    </source>
</evidence>
<proteinExistence type="predicted"/>
<keyword evidence="3" id="KW-0812">Transmembrane</keyword>